<dbReference type="InterPro" id="IPR000834">
    <property type="entry name" value="Peptidase_M14"/>
</dbReference>
<reference evidence="3 4" key="1">
    <citation type="submission" date="2019-02" db="EMBL/GenBank/DDBJ databases">
        <title>Deep-cultivation of Planctomycetes and their phenomic and genomic characterization uncovers novel biology.</title>
        <authorList>
            <person name="Wiegand S."/>
            <person name="Jogler M."/>
            <person name="Boedeker C."/>
            <person name="Pinto D."/>
            <person name="Vollmers J."/>
            <person name="Rivas-Marin E."/>
            <person name="Kohn T."/>
            <person name="Peeters S.H."/>
            <person name="Heuer A."/>
            <person name="Rast P."/>
            <person name="Oberbeckmann S."/>
            <person name="Bunk B."/>
            <person name="Jeske O."/>
            <person name="Meyerdierks A."/>
            <person name="Storesund J.E."/>
            <person name="Kallscheuer N."/>
            <person name="Luecker S."/>
            <person name="Lage O.M."/>
            <person name="Pohl T."/>
            <person name="Merkel B.J."/>
            <person name="Hornburger P."/>
            <person name="Mueller R.-W."/>
            <person name="Bruemmer F."/>
            <person name="Labrenz M."/>
            <person name="Spormann A.M."/>
            <person name="Op den Camp H."/>
            <person name="Overmann J."/>
            <person name="Amann R."/>
            <person name="Jetten M.S.M."/>
            <person name="Mascher T."/>
            <person name="Medema M.H."/>
            <person name="Devos D.P."/>
            <person name="Kaster A.-K."/>
            <person name="Ovreas L."/>
            <person name="Rohde M."/>
            <person name="Galperin M.Y."/>
            <person name="Jogler C."/>
        </authorList>
    </citation>
    <scope>NUCLEOTIDE SEQUENCE [LARGE SCALE GENOMIC DNA]</scope>
    <source>
        <strain evidence="3 4">Mal4</strain>
    </source>
</reference>
<keyword evidence="3" id="KW-0121">Carboxypeptidase</keyword>
<dbReference type="GO" id="GO:0006508">
    <property type="term" value="P:proteolysis"/>
    <property type="evidence" value="ECO:0007669"/>
    <property type="project" value="InterPro"/>
</dbReference>
<organism evidence="3 4">
    <name type="scientific">Maioricimonas rarisocia</name>
    <dbReference type="NCBI Taxonomy" id="2528026"/>
    <lineage>
        <taxon>Bacteria</taxon>
        <taxon>Pseudomonadati</taxon>
        <taxon>Planctomycetota</taxon>
        <taxon>Planctomycetia</taxon>
        <taxon>Planctomycetales</taxon>
        <taxon>Planctomycetaceae</taxon>
        <taxon>Maioricimonas</taxon>
    </lineage>
</organism>
<feature type="signal peptide" evidence="1">
    <location>
        <begin position="1"/>
        <end position="21"/>
    </location>
</feature>
<keyword evidence="3" id="KW-0645">Protease</keyword>
<dbReference type="Gene3D" id="3.40.630.10">
    <property type="entry name" value="Zn peptidases"/>
    <property type="match status" value="1"/>
</dbReference>
<keyword evidence="3" id="KW-0378">Hydrolase</keyword>
<accession>A0A517Z772</accession>
<dbReference type="Pfam" id="PF00246">
    <property type="entry name" value="Peptidase_M14"/>
    <property type="match status" value="1"/>
</dbReference>
<keyword evidence="4" id="KW-1185">Reference proteome</keyword>
<dbReference type="EMBL" id="CP036275">
    <property type="protein sequence ID" value="QDU38323.1"/>
    <property type="molecule type" value="Genomic_DNA"/>
</dbReference>
<feature type="chain" id="PRO_5021781754" evidence="1">
    <location>
        <begin position="22"/>
        <end position="529"/>
    </location>
</feature>
<evidence type="ECO:0000313" key="4">
    <source>
        <dbReference type="Proteomes" id="UP000320496"/>
    </source>
</evidence>
<protein>
    <submittedName>
        <fullName evidence="3">Zinc carboxypeptidase</fullName>
    </submittedName>
</protein>
<feature type="domain" description="Peptidase M14" evidence="2">
    <location>
        <begin position="36"/>
        <end position="127"/>
    </location>
</feature>
<dbReference type="Proteomes" id="UP000320496">
    <property type="component" value="Chromosome"/>
</dbReference>
<dbReference type="GO" id="GO:0004181">
    <property type="term" value="F:metallocarboxypeptidase activity"/>
    <property type="evidence" value="ECO:0007669"/>
    <property type="project" value="InterPro"/>
</dbReference>
<name>A0A517Z772_9PLAN</name>
<proteinExistence type="predicted"/>
<evidence type="ECO:0000256" key="1">
    <source>
        <dbReference type="SAM" id="SignalP"/>
    </source>
</evidence>
<sequence precursor="true">MLGRSLLLILAMLFSVSTVGAAEPERVHRITLEEYEATLGYWNEQHPEVLTVERVGESAAGLGIHLLKITDPDVDDDLKQIALVTALHGGPERSGTTTILHFVEWLLGDTEDARETRRKQIVLLMPINHPEAFFQTDRFRNSEKIDPYTGGGPANWDLERLEYKTPEKAPEVMAVLNVIDRWQPDVHADMHGTGLQEYPLEQLGDRTRYQGQIMFEVTGSAYSNFALRPWDWRVTEEIIRAGEEAGFPSDRFEADAQRSFHGPVMGPIADRTWSGQPNFYTAQYGYAKYHTMVSAFEIAWEQSGVARLKGLLKIGNGRWQNEPHEGYPVDRVASYTGHFVTAYGETAGARRRSRFELWQKQGQFTQAILYPQTDGRDTYLVATSTAAADVLQKDLDQFLAGISQREDVDSTAVQKFVRSGPEVLLAVSTARHPVTDPEPIEHGIGFRLRLPYRQPTIDSVRLNGHPLPQSSTHGWQSWRANGYTQVQVNLPPEVAARHELFMITCEYTPDVARPIGWKPPQAVLDRLKN</sequence>
<dbReference type="OrthoDB" id="289639at2"/>
<keyword evidence="1" id="KW-0732">Signal</keyword>
<evidence type="ECO:0000313" key="3">
    <source>
        <dbReference type="EMBL" id="QDU38323.1"/>
    </source>
</evidence>
<dbReference type="GO" id="GO:0008270">
    <property type="term" value="F:zinc ion binding"/>
    <property type="evidence" value="ECO:0007669"/>
    <property type="project" value="InterPro"/>
</dbReference>
<dbReference type="RefSeq" id="WP_145369617.1">
    <property type="nucleotide sequence ID" value="NZ_CP036275.1"/>
</dbReference>
<gene>
    <name evidence="3" type="ORF">Mal4_26500</name>
</gene>
<dbReference type="KEGG" id="mri:Mal4_26500"/>
<dbReference type="AlphaFoldDB" id="A0A517Z772"/>
<evidence type="ECO:0000259" key="2">
    <source>
        <dbReference type="Pfam" id="PF00246"/>
    </source>
</evidence>
<dbReference type="SUPFAM" id="SSF53187">
    <property type="entry name" value="Zn-dependent exopeptidases"/>
    <property type="match status" value="1"/>
</dbReference>